<dbReference type="InterPro" id="IPR039055">
    <property type="entry name" value="MCU_fam"/>
</dbReference>
<organism evidence="18 19">
    <name type="scientific">Chlamydomonas reinhardtii</name>
    <name type="common">Chlamydomonas smithii</name>
    <dbReference type="NCBI Taxonomy" id="3055"/>
    <lineage>
        <taxon>Eukaryota</taxon>
        <taxon>Viridiplantae</taxon>
        <taxon>Chlorophyta</taxon>
        <taxon>core chlorophytes</taxon>
        <taxon>Chlorophyceae</taxon>
        <taxon>CS clade</taxon>
        <taxon>Chlamydomonadales</taxon>
        <taxon>Chlamydomonadaceae</taxon>
        <taxon>Chlamydomonas</taxon>
    </lineage>
</organism>
<evidence type="ECO:0000256" key="15">
    <source>
        <dbReference type="SAM" id="Coils"/>
    </source>
</evidence>
<evidence type="ECO:0000256" key="6">
    <source>
        <dbReference type="ARBA" id="ARBA00022692"/>
    </source>
</evidence>
<evidence type="ECO:0000256" key="9">
    <source>
        <dbReference type="ARBA" id="ARBA00022989"/>
    </source>
</evidence>
<dbReference type="AlphaFoldDB" id="A0A2K3CQU7"/>
<evidence type="ECO:0000256" key="8">
    <source>
        <dbReference type="ARBA" id="ARBA00022837"/>
    </source>
</evidence>
<dbReference type="PANTHER" id="PTHR13462">
    <property type="entry name" value="CALCIUM UNIPORTER PROTEIN, MITOCHONDRIAL"/>
    <property type="match status" value="1"/>
</dbReference>
<dbReference type="OMA" id="FDCERFK"/>
<keyword evidence="6 16" id="KW-0812">Transmembrane</keyword>
<dbReference type="STRING" id="3055.A0A2K3CQU7"/>
<evidence type="ECO:0000256" key="4">
    <source>
        <dbReference type="ARBA" id="ARBA00022568"/>
    </source>
</evidence>
<proteinExistence type="inferred from homology"/>
<evidence type="ECO:0000256" key="5">
    <source>
        <dbReference type="ARBA" id="ARBA00022673"/>
    </source>
</evidence>
<feature type="coiled-coil region" evidence="15">
    <location>
        <begin position="111"/>
        <end position="138"/>
    </location>
</feature>
<keyword evidence="7" id="KW-0999">Mitochondrion inner membrane</keyword>
<keyword evidence="13" id="KW-0407">Ion channel</keyword>
<dbReference type="ExpressionAtlas" id="A0A2K3CQU7">
    <property type="expression patterns" value="baseline"/>
</dbReference>
<dbReference type="GO" id="GO:0005262">
    <property type="term" value="F:calcium channel activity"/>
    <property type="evidence" value="ECO:0000318"/>
    <property type="project" value="GO_Central"/>
</dbReference>
<evidence type="ECO:0000256" key="16">
    <source>
        <dbReference type="SAM" id="Phobius"/>
    </source>
</evidence>
<keyword evidence="19" id="KW-1185">Reference proteome</keyword>
<dbReference type="GO" id="GO:0036444">
    <property type="term" value="P:calcium import into the mitochondrion"/>
    <property type="evidence" value="ECO:0000318"/>
    <property type="project" value="GO_Central"/>
</dbReference>
<evidence type="ECO:0000259" key="17">
    <source>
        <dbReference type="Pfam" id="PF04678"/>
    </source>
</evidence>
<dbReference type="Proteomes" id="UP000006906">
    <property type="component" value="Chromosome 17"/>
</dbReference>
<dbReference type="GO" id="GO:0015292">
    <property type="term" value="F:uniporter activity"/>
    <property type="evidence" value="ECO:0000318"/>
    <property type="project" value="GO_Central"/>
</dbReference>
<keyword evidence="9 16" id="KW-1133">Transmembrane helix</keyword>
<keyword evidence="11" id="KW-0496">Mitochondrion</keyword>
<name>A0A2K3CQU7_CHLRE</name>
<feature type="domain" description="Calcium uniporter protein C-terminal" evidence="17">
    <location>
        <begin position="71"/>
        <end position="231"/>
    </location>
</feature>
<dbReference type="KEGG" id="cre:CHLRE_17g729200v5"/>
<dbReference type="OrthoDB" id="278338at2759"/>
<dbReference type="GeneID" id="5722840"/>
<accession>A0A2K3CQU7</accession>
<keyword evidence="15" id="KW-0175">Coiled coil</keyword>
<keyword evidence="3" id="KW-0813">Transport</keyword>
<evidence type="ECO:0000256" key="12">
    <source>
        <dbReference type="ARBA" id="ARBA00023136"/>
    </source>
</evidence>
<comment type="subcellular location">
    <subcellularLocation>
        <location evidence="1">Mitochondrion inner membrane</location>
        <topology evidence="1">Multi-pass membrane protein</topology>
    </subcellularLocation>
</comment>
<dbReference type="Pfam" id="PF04678">
    <property type="entry name" value="MCU"/>
    <property type="match status" value="1"/>
</dbReference>
<dbReference type="Gramene" id="PNW70660">
    <property type="protein sequence ID" value="PNW70660"/>
    <property type="gene ID" value="CHLRE_17g729200v5"/>
</dbReference>
<evidence type="ECO:0000256" key="3">
    <source>
        <dbReference type="ARBA" id="ARBA00022448"/>
    </source>
</evidence>
<dbReference type="RefSeq" id="XP_001697182.2">
    <property type="nucleotide sequence ID" value="XM_001697130.2"/>
</dbReference>
<evidence type="ECO:0000256" key="1">
    <source>
        <dbReference type="ARBA" id="ARBA00004448"/>
    </source>
</evidence>
<comment type="similarity">
    <text evidence="2">Belongs to the MCU (TC 1.A.77) family.</text>
</comment>
<keyword evidence="10" id="KW-0406">Ion transport</keyword>
<dbReference type="GO" id="GO:0051560">
    <property type="term" value="P:mitochondrial calcium ion homeostasis"/>
    <property type="evidence" value="ECO:0000318"/>
    <property type="project" value="GO_Central"/>
</dbReference>
<keyword evidence="8" id="KW-0106">Calcium</keyword>
<dbReference type="PANTHER" id="PTHR13462:SF10">
    <property type="entry name" value="CALCIUM UNIPORTER PROTEIN, MITOCHONDRIAL"/>
    <property type="match status" value="1"/>
</dbReference>
<keyword evidence="5" id="KW-0107">Calcium channel</keyword>
<keyword evidence="12 16" id="KW-0472">Membrane</keyword>
<dbReference type="InParanoid" id="A0A2K3CQU7"/>
<evidence type="ECO:0000256" key="14">
    <source>
        <dbReference type="ARBA" id="ARBA00036634"/>
    </source>
</evidence>
<sequence>MGLLGRTFASQPLATADAKDRFDSTNSLLQQVQVLKLRQELDDESVMNLHIPYTQLLQMIKASGSAHDDKEAEEVALALHRAGVVMRHHDVVYLRPEEIAEVVMQVLPGGKDDASQKLAKIEEELTDLDKIHEQVDKQANNVTTRLLTVGYVVLFVQLISFIYLTWWELSWDVMEPIAYIISLFYSLLGYTYFMATKGGVFDLQPFKEFWQTHYKQKKASAVQFDAERYEYLLKMKERYKRHLAHAALRR</sequence>
<evidence type="ECO:0000256" key="2">
    <source>
        <dbReference type="ARBA" id="ARBA00005653"/>
    </source>
</evidence>
<feature type="transmembrane region" description="Helical" evidence="16">
    <location>
        <begin position="146"/>
        <end position="165"/>
    </location>
</feature>
<dbReference type="InterPro" id="IPR006769">
    <property type="entry name" value="MCU_C"/>
</dbReference>
<dbReference type="EMBL" id="CM008978">
    <property type="protein sequence ID" value="PNW70660.1"/>
    <property type="molecule type" value="Genomic_DNA"/>
</dbReference>
<evidence type="ECO:0000256" key="13">
    <source>
        <dbReference type="ARBA" id="ARBA00023303"/>
    </source>
</evidence>
<evidence type="ECO:0000256" key="10">
    <source>
        <dbReference type="ARBA" id="ARBA00023065"/>
    </source>
</evidence>
<evidence type="ECO:0000256" key="11">
    <source>
        <dbReference type="ARBA" id="ARBA00023128"/>
    </source>
</evidence>
<dbReference type="PaxDb" id="3055-EDP00437"/>
<dbReference type="GO" id="GO:1990246">
    <property type="term" value="C:uniplex complex"/>
    <property type="evidence" value="ECO:0000318"/>
    <property type="project" value="GO_Central"/>
</dbReference>
<evidence type="ECO:0000256" key="7">
    <source>
        <dbReference type="ARBA" id="ARBA00022792"/>
    </source>
</evidence>
<comment type="catalytic activity">
    <reaction evidence="14">
        <text>Ca(2+)(in) = Ca(2+)(out)</text>
        <dbReference type="Rhea" id="RHEA:29671"/>
        <dbReference type="ChEBI" id="CHEBI:29108"/>
    </reaction>
</comment>
<keyword evidence="4" id="KW-0109">Calcium transport</keyword>
<evidence type="ECO:0000313" key="18">
    <source>
        <dbReference type="EMBL" id="PNW70660.1"/>
    </source>
</evidence>
<gene>
    <name evidence="18" type="ORF">CHLRE_17g729200v5</name>
</gene>
<protein>
    <recommendedName>
        <fullName evidence="17">Calcium uniporter protein C-terminal domain-containing protein</fullName>
    </recommendedName>
</protein>
<reference evidence="18 19" key="1">
    <citation type="journal article" date="2007" name="Science">
        <title>The Chlamydomonas genome reveals the evolution of key animal and plant functions.</title>
        <authorList>
            <person name="Merchant S.S."/>
            <person name="Prochnik S.E."/>
            <person name="Vallon O."/>
            <person name="Harris E.H."/>
            <person name="Karpowicz S.J."/>
            <person name="Witman G.B."/>
            <person name="Terry A."/>
            <person name="Salamov A."/>
            <person name="Fritz-Laylin L.K."/>
            <person name="Marechal-Drouard L."/>
            <person name="Marshall W.F."/>
            <person name="Qu L.H."/>
            <person name="Nelson D.R."/>
            <person name="Sanderfoot A.A."/>
            <person name="Spalding M.H."/>
            <person name="Kapitonov V.V."/>
            <person name="Ren Q."/>
            <person name="Ferris P."/>
            <person name="Lindquist E."/>
            <person name="Shapiro H."/>
            <person name="Lucas S.M."/>
            <person name="Grimwood J."/>
            <person name="Schmutz J."/>
            <person name="Cardol P."/>
            <person name="Cerutti H."/>
            <person name="Chanfreau G."/>
            <person name="Chen C.L."/>
            <person name="Cognat V."/>
            <person name="Croft M.T."/>
            <person name="Dent R."/>
            <person name="Dutcher S."/>
            <person name="Fernandez E."/>
            <person name="Fukuzawa H."/>
            <person name="Gonzalez-Ballester D."/>
            <person name="Gonzalez-Halphen D."/>
            <person name="Hallmann A."/>
            <person name="Hanikenne M."/>
            <person name="Hippler M."/>
            <person name="Inwood W."/>
            <person name="Jabbari K."/>
            <person name="Kalanon M."/>
            <person name="Kuras R."/>
            <person name="Lefebvre P.A."/>
            <person name="Lemaire S.D."/>
            <person name="Lobanov A.V."/>
            <person name="Lohr M."/>
            <person name="Manuell A."/>
            <person name="Meier I."/>
            <person name="Mets L."/>
            <person name="Mittag M."/>
            <person name="Mittelmeier T."/>
            <person name="Moroney J.V."/>
            <person name="Moseley J."/>
            <person name="Napoli C."/>
            <person name="Nedelcu A.M."/>
            <person name="Niyogi K."/>
            <person name="Novoselov S.V."/>
            <person name="Paulsen I.T."/>
            <person name="Pazour G."/>
            <person name="Purton S."/>
            <person name="Ral J.P."/>
            <person name="Riano-Pachon D.M."/>
            <person name="Riekhof W."/>
            <person name="Rymarquis L."/>
            <person name="Schroda M."/>
            <person name="Stern D."/>
            <person name="Umen J."/>
            <person name="Willows R."/>
            <person name="Wilson N."/>
            <person name="Zimmer S.L."/>
            <person name="Allmer J."/>
            <person name="Balk J."/>
            <person name="Bisova K."/>
            <person name="Chen C.J."/>
            <person name="Elias M."/>
            <person name="Gendler K."/>
            <person name="Hauser C."/>
            <person name="Lamb M.R."/>
            <person name="Ledford H."/>
            <person name="Long J.C."/>
            <person name="Minagawa J."/>
            <person name="Page M.D."/>
            <person name="Pan J."/>
            <person name="Pootakham W."/>
            <person name="Roje S."/>
            <person name="Rose A."/>
            <person name="Stahlberg E."/>
            <person name="Terauchi A.M."/>
            <person name="Yang P."/>
            <person name="Ball S."/>
            <person name="Bowler C."/>
            <person name="Dieckmann C.L."/>
            <person name="Gladyshev V.N."/>
            <person name="Green P."/>
            <person name="Jorgensen R."/>
            <person name="Mayfield S."/>
            <person name="Mueller-Roeber B."/>
            <person name="Rajamani S."/>
            <person name="Sayre R.T."/>
            <person name="Brokstein P."/>
            <person name="Dubchak I."/>
            <person name="Goodstein D."/>
            <person name="Hornick L."/>
            <person name="Huang Y.W."/>
            <person name="Jhaveri J."/>
            <person name="Luo Y."/>
            <person name="Martinez D."/>
            <person name="Ngau W.C."/>
            <person name="Otillar B."/>
            <person name="Poliakov A."/>
            <person name="Porter A."/>
            <person name="Szajkowski L."/>
            <person name="Werner G."/>
            <person name="Zhou K."/>
            <person name="Grigoriev I.V."/>
            <person name="Rokhsar D.S."/>
            <person name="Grossman A.R."/>
        </authorList>
    </citation>
    <scope>NUCLEOTIDE SEQUENCE [LARGE SCALE GENOMIC DNA]</scope>
    <source>
        <strain evidence="19">CC-503</strain>
    </source>
</reference>
<feature type="transmembrane region" description="Helical" evidence="16">
    <location>
        <begin position="177"/>
        <end position="195"/>
    </location>
</feature>
<dbReference type="FunCoup" id="A0A2K3CQU7">
    <property type="interactions" value="348"/>
</dbReference>
<evidence type="ECO:0000313" key="19">
    <source>
        <dbReference type="Proteomes" id="UP000006906"/>
    </source>
</evidence>